<keyword evidence="3" id="KW-1185">Reference proteome</keyword>
<feature type="transmembrane region" description="Helical" evidence="1">
    <location>
        <begin position="153"/>
        <end position="171"/>
    </location>
</feature>
<feature type="transmembrane region" description="Helical" evidence="1">
    <location>
        <begin position="94"/>
        <end position="117"/>
    </location>
</feature>
<keyword evidence="1" id="KW-0472">Membrane</keyword>
<gene>
    <name evidence="2" type="ORF">A7A09_011150</name>
</gene>
<keyword evidence="1" id="KW-1133">Transmembrane helix</keyword>
<feature type="transmembrane region" description="Helical" evidence="1">
    <location>
        <begin position="178"/>
        <end position="196"/>
    </location>
</feature>
<dbReference type="RefSeq" id="WP_106691478.1">
    <property type="nucleotide sequence ID" value="NZ_PXNQ02000006.1"/>
</dbReference>
<evidence type="ECO:0000313" key="3">
    <source>
        <dbReference type="Proteomes" id="UP000238137"/>
    </source>
</evidence>
<dbReference type="PANTHER" id="PTHR38592">
    <property type="entry name" value="BLL4819 PROTEIN"/>
    <property type="match status" value="1"/>
</dbReference>
<name>A0A3R7NBW0_9RHOB</name>
<dbReference type="InterPro" id="IPR014550">
    <property type="entry name" value="UCP028704_OpgC"/>
</dbReference>
<feature type="transmembrane region" description="Helical" evidence="1">
    <location>
        <begin position="57"/>
        <end position="74"/>
    </location>
</feature>
<feature type="transmembrane region" description="Helical" evidence="1">
    <location>
        <begin position="288"/>
        <end position="310"/>
    </location>
</feature>
<evidence type="ECO:0000256" key="1">
    <source>
        <dbReference type="SAM" id="Phobius"/>
    </source>
</evidence>
<sequence length="405" mass="45535">MSTAISASGPSAKPARDPRLDFFRGVGMYIILIAHISGNPWTLWIPARFGFSDATEIFVFCSGMASAIAFGSIFRKAGWMMGTLRILHRVWQVYWAHIGVFVTGLFAMLVLNMTGWFEKDYVGSLNLYPFLNNPGPNMVGLMTLTYVPNYFDILPMYLVILAMLPLVMALARIHPHAAMGFCVTLWLVTSVTGFGFPAEYWFSNDSTRQWFFNPFAWQLIFFTGFAFMAGWLPAPPVNRMLILCALIVVLVTIPFAWFRIYREYDFIREWRGDWKFLFTKTDFGILRYIHFLSLAYLAWIAAGPGGSRLFGGRWWTAIVTVIRKVGQQSLAVFMTSMILARLLGVLFDVFGRSVLTAAIVNLLGAAIITGVAYFVAYLKRQPWRQAVNPGTPSRQAAATSGMTGI</sequence>
<accession>A0A3R7NBW0</accession>
<keyword evidence="1" id="KW-0812">Transmembrane</keyword>
<feature type="transmembrane region" description="Helical" evidence="1">
    <location>
        <begin position="26"/>
        <end position="45"/>
    </location>
</feature>
<feature type="transmembrane region" description="Helical" evidence="1">
    <location>
        <begin position="241"/>
        <end position="260"/>
    </location>
</feature>
<dbReference type="OrthoDB" id="9775975at2"/>
<comment type="caution">
    <text evidence="2">The sequence shown here is derived from an EMBL/GenBank/DDBJ whole genome shotgun (WGS) entry which is preliminary data.</text>
</comment>
<dbReference type="EMBL" id="PXNQ02000006">
    <property type="protein sequence ID" value="RNF34440.1"/>
    <property type="molecule type" value="Genomic_DNA"/>
</dbReference>
<dbReference type="AlphaFoldDB" id="A0A3R7NBW0"/>
<feature type="transmembrane region" description="Helical" evidence="1">
    <location>
        <begin position="216"/>
        <end position="234"/>
    </location>
</feature>
<dbReference type="PANTHER" id="PTHR38592:SF3">
    <property type="entry name" value="BLL4819 PROTEIN"/>
    <property type="match status" value="1"/>
</dbReference>
<dbReference type="PIRSF" id="PIRSF028704">
    <property type="entry name" value="UPC028704"/>
    <property type="match status" value="1"/>
</dbReference>
<proteinExistence type="predicted"/>
<feature type="transmembrane region" description="Helical" evidence="1">
    <location>
        <begin position="330"/>
        <end position="347"/>
    </location>
</feature>
<dbReference type="Pfam" id="PF10129">
    <property type="entry name" value="OpgC_C"/>
    <property type="match status" value="1"/>
</dbReference>
<evidence type="ECO:0000313" key="2">
    <source>
        <dbReference type="EMBL" id="RNF34440.1"/>
    </source>
</evidence>
<dbReference type="Proteomes" id="UP000238137">
    <property type="component" value="Unassembled WGS sequence"/>
</dbReference>
<feature type="transmembrane region" description="Helical" evidence="1">
    <location>
        <begin position="353"/>
        <end position="376"/>
    </location>
</feature>
<protein>
    <submittedName>
        <fullName evidence="2">OpgC domain-containing protein</fullName>
    </submittedName>
</protein>
<reference evidence="2" key="1">
    <citation type="submission" date="2018-05" db="EMBL/GenBank/DDBJ databases">
        <title>Reclassification of Methylarcula marina and Methylarcula terricola as Paracoccus methylarcula sp.nov., comb.nov. and Paracoccus terricola comb.nov.</title>
        <authorList>
            <person name="Shmareva M.N."/>
            <person name="Doronina N.V."/>
            <person name="Vasilenko O.V."/>
            <person name="Tarlachkov S.V."/>
            <person name="Trotsenko Y.A."/>
        </authorList>
    </citation>
    <scope>NUCLEOTIDE SEQUENCE [LARGE SCALE GENOMIC DNA]</scope>
    <source>
        <strain evidence="2">VKM B-2159</strain>
    </source>
</reference>
<organism evidence="2 3">
    <name type="scientific">Paracoccus methylarcula</name>
    <dbReference type="NCBI Taxonomy" id="72022"/>
    <lineage>
        <taxon>Bacteria</taxon>
        <taxon>Pseudomonadati</taxon>
        <taxon>Pseudomonadota</taxon>
        <taxon>Alphaproteobacteria</taxon>
        <taxon>Rhodobacterales</taxon>
        <taxon>Paracoccaceae</taxon>
        <taxon>Paracoccus</taxon>
    </lineage>
</organism>